<keyword evidence="1" id="KW-0812">Transmembrane</keyword>
<dbReference type="RefSeq" id="WP_387699131.1">
    <property type="nucleotide sequence ID" value="NZ_JBIAMX010000002.1"/>
</dbReference>
<evidence type="ECO:0000313" key="2">
    <source>
        <dbReference type="EMBL" id="MFF0542128.1"/>
    </source>
</evidence>
<dbReference type="Proteomes" id="UP001601444">
    <property type="component" value="Unassembled WGS sequence"/>
</dbReference>
<accession>A0ABW6PIK0</accession>
<reference evidence="2 3" key="1">
    <citation type="submission" date="2024-10" db="EMBL/GenBank/DDBJ databases">
        <title>The Natural Products Discovery Center: Release of the First 8490 Sequenced Strains for Exploring Actinobacteria Biosynthetic Diversity.</title>
        <authorList>
            <person name="Kalkreuter E."/>
            <person name="Kautsar S.A."/>
            <person name="Yang D."/>
            <person name="Bader C.D."/>
            <person name="Teijaro C.N."/>
            <person name="Fluegel L."/>
            <person name="Davis C.M."/>
            <person name="Simpson J.R."/>
            <person name="Lauterbach L."/>
            <person name="Steele A.D."/>
            <person name="Gui C."/>
            <person name="Meng S."/>
            <person name="Li G."/>
            <person name="Viehrig K."/>
            <person name="Ye F."/>
            <person name="Su P."/>
            <person name="Kiefer A.F."/>
            <person name="Nichols A."/>
            <person name="Cepeda A.J."/>
            <person name="Yan W."/>
            <person name="Fan B."/>
            <person name="Jiang Y."/>
            <person name="Adhikari A."/>
            <person name="Zheng C.-J."/>
            <person name="Schuster L."/>
            <person name="Cowan T.M."/>
            <person name="Smanski M.J."/>
            <person name="Chevrette M.G."/>
            <person name="De Carvalho L.P.S."/>
            <person name="Shen B."/>
        </authorList>
    </citation>
    <scope>NUCLEOTIDE SEQUENCE [LARGE SCALE GENOMIC DNA]</scope>
    <source>
        <strain evidence="2 3">NPDC004045</strain>
    </source>
</reference>
<evidence type="ECO:0000256" key="1">
    <source>
        <dbReference type="SAM" id="Phobius"/>
    </source>
</evidence>
<feature type="transmembrane region" description="Helical" evidence="1">
    <location>
        <begin position="12"/>
        <end position="32"/>
    </location>
</feature>
<name>A0ABW6PIK0_9NOCA</name>
<sequence>MKHSPSRWKAWVLTVLGLYPVLLALVTVVGAAAPGWPLFVRLALVAPPAVAWTVWGFSPIQQHILRRWS</sequence>
<keyword evidence="3" id="KW-1185">Reference proteome</keyword>
<comment type="caution">
    <text evidence="2">The sequence shown here is derived from an EMBL/GenBank/DDBJ whole genome shotgun (WGS) entry which is preliminary data.</text>
</comment>
<proteinExistence type="predicted"/>
<organism evidence="2 3">
    <name type="scientific">Nocardia thailandica</name>
    <dbReference type="NCBI Taxonomy" id="257275"/>
    <lineage>
        <taxon>Bacteria</taxon>
        <taxon>Bacillati</taxon>
        <taxon>Actinomycetota</taxon>
        <taxon>Actinomycetes</taxon>
        <taxon>Mycobacteriales</taxon>
        <taxon>Nocardiaceae</taxon>
        <taxon>Nocardia</taxon>
    </lineage>
</organism>
<dbReference type="EMBL" id="JBIAMX010000002">
    <property type="protein sequence ID" value="MFF0542128.1"/>
    <property type="molecule type" value="Genomic_DNA"/>
</dbReference>
<evidence type="ECO:0000313" key="3">
    <source>
        <dbReference type="Proteomes" id="UP001601444"/>
    </source>
</evidence>
<gene>
    <name evidence="2" type="ORF">ACFYTF_04765</name>
</gene>
<keyword evidence="1" id="KW-0472">Membrane</keyword>
<feature type="transmembrane region" description="Helical" evidence="1">
    <location>
        <begin position="38"/>
        <end position="57"/>
    </location>
</feature>
<keyword evidence="1" id="KW-1133">Transmembrane helix</keyword>
<protein>
    <submittedName>
        <fullName evidence="2">Uncharacterized protein</fullName>
    </submittedName>
</protein>